<dbReference type="AlphaFoldDB" id="A0A8J5C2G2"/>
<name>A0A8J5C2G2_ZINOF</name>
<keyword evidence="2" id="KW-1185">Reference proteome</keyword>
<sequence>MPRLPHSVFQVSKKMLSSFSRNPQAAIVEKEAGWLLLASLVANMPKEELEDQVFDILLLWAGPFAGNPEVYFRQTQDLAAELLVLSAAIESLTAFIRSFVSPEVATQNGVLLQPVLAYLSGLVNPPLALFTIRTLMAYQSIPNPKAYQNDHQQIIEICTSPFSDWYEDELRAFDGGKDGLTPCVWDDNICVFPQSESMCKLLVNQMLLCFGTMFAAQDNEGKIALLNKVDQCLKTGKKQPWHVATVTNACVGLLAGLKATIALRQQTLIPEILTIIQAIFQGILAESEVCSAQRRASCEGLGLLARLASDIFTAKMVGWFL</sequence>
<accession>A0A8J5C2G2</accession>
<comment type="caution">
    <text evidence="1">The sequence shown here is derived from an EMBL/GenBank/DDBJ whole genome shotgun (WGS) entry which is preliminary data.</text>
</comment>
<dbReference type="PANTHER" id="PTHR46975">
    <property type="entry name" value="PROTEIN SWEETIE"/>
    <property type="match status" value="1"/>
</dbReference>
<reference evidence="1 2" key="1">
    <citation type="submission" date="2020-08" db="EMBL/GenBank/DDBJ databases">
        <title>Plant Genome Project.</title>
        <authorList>
            <person name="Zhang R.-G."/>
        </authorList>
    </citation>
    <scope>NUCLEOTIDE SEQUENCE [LARGE SCALE GENOMIC DNA]</scope>
    <source>
        <tissue evidence="1">Rhizome</tissue>
    </source>
</reference>
<organism evidence="1 2">
    <name type="scientific">Zingiber officinale</name>
    <name type="common">Ginger</name>
    <name type="synonym">Amomum zingiber</name>
    <dbReference type="NCBI Taxonomy" id="94328"/>
    <lineage>
        <taxon>Eukaryota</taxon>
        <taxon>Viridiplantae</taxon>
        <taxon>Streptophyta</taxon>
        <taxon>Embryophyta</taxon>
        <taxon>Tracheophyta</taxon>
        <taxon>Spermatophyta</taxon>
        <taxon>Magnoliopsida</taxon>
        <taxon>Liliopsida</taxon>
        <taxon>Zingiberales</taxon>
        <taxon>Zingiberaceae</taxon>
        <taxon>Zingiber</taxon>
    </lineage>
</organism>
<dbReference type="InterPro" id="IPR044218">
    <property type="entry name" value="SWEETIE"/>
</dbReference>
<proteinExistence type="predicted"/>
<dbReference type="GO" id="GO:0005975">
    <property type="term" value="P:carbohydrate metabolic process"/>
    <property type="evidence" value="ECO:0007669"/>
    <property type="project" value="InterPro"/>
</dbReference>
<protein>
    <submittedName>
        <fullName evidence="1">Uncharacterized protein</fullName>
    </submittedName>
</protein>
<dbReference type="EMBL" id="JACMSC010000021">
    <property type="protein sequence ID" value="KAG6470885.1"/>
    <property type="molecule type" value="Genomic_DNA"/>
</dbReference>
<evidence type="ECO:0000313" key="1">
    <source>
        <dbReference type="EMBL" id="KAG6470885.1"/>
    </source>
</evidence>
<dbReference type="PANTHER" id="PTHR46975:SF2">
    <property type="entry name" value="PROTEIN SWEETIE"/>
    <property type="match status" value="1"/>
</dbReference>
<evidence type="ECO:0000313" key="2">
    <source>
        <dbReference type="Proteomes" id="UP000734854"/>
    </source>
</evidence>
<gene>
    <name evidence="1" type="ORF">ZIOFF_071965</name>
</gene>
<dbReference type="Proteomes" id="UP000734854">
    <property type="component" value="Unassembled WGS sequence"/>
</dbReference>